<comment type="caution">
    <text evidence="3">The sequence shown here is derived from an EMBL/GenBank/DDBJ whole genome shotgun (WGS) entry which is preliminary data.</text>
</comment>
<gene>
    <name evidence="3" type="ORF">PtrM4_040430</name>
</gene>
<dbReference type="GO" id="GO:0045121">
    <property type="term" value="C:membrane raft"/>
    <property type="evidence" value="ECO:0007669"/>
    <property type="project" value="TreeGrafter"/>
</dbReference>
<evidence type="ECO:0000256" key="2">
    <source>
        <dbReference type="SAM" id="Phobius"/>
    </source>
</evidence>
<dbReference type="GeneID" id="6345599"/>
<feature type="compositionally biased region" description="Basic and acidic residues" evidence="1">
    <location>
        <begin position="240"/>
        <end position="251"/>
    </location>
</feature>
<feature type="transmembrane region" description="Helical" evidence="2">
    <location>
        <begin position="117"/>
        <end position="138"/>
    </location>
</feature>
<dbReference type="GO" id="GO:0006897">
    <property type="term" value="P:endocytosis"/>
    <property type="evidence" value="ECO:0007669"/>
    <property type="project" value="TreeGrafter"/>
</dbReference>
<dbReference type="GO" id="GO:0005886">
    <property type="term" value="C:plasma membrane"/>
    <property type="evidence" value="ECO:0007669"/>
    <property type="project" value="InterPro"/>
</dbReference>
<dbReference type="Proteomes" id="UP000245464">
    <property type="component" value="Chromosome 10"/>
</dbReference>
<feature type="compositionally biased region" description="Basic residues" evidence="1">
    <location>
        <begin position="222"/>
        <end position="231"/>
    </location>
</feature>
<feature type="transmembrane region" description="Helical" evidence="2">
    <location>
        <begin position="190"/>
        <end position="213"/>
    </location>
</feature>
<evidence type="ECO:0000313" key="4">
    <source>
        <dbReference type="Proteomes" id="UP000245464"/>
    </source>
</evidence>
<dbReference type="RefSeq" id="XP_001937658.1">
    <property type="nucleotide sequence ID" value="XM_001937623.2"/>
</dbReference>
<feature type="region of interest" description="Disordered" evidence="1">
    <location>
        <begin position="216"/>
        <end position="251"/>
    </location>
</feature>
<evidence type="ECO:0000313" key="3">
    <source>
        <dbReference type="EMBL" id="KAF7564609.1"/>
    </source>
</evidence>
<accession>A0A2W1GIJ1</accession>
<dbReference type="GO" id="GO:0031505">
    <property type="term" value="P:fungal-type cell wall organization"/>
    <property type="evidence" value="ECO:0007669"/>
    <property type="project" value="TreeGrafter"/>
</dbReference>
<dbReference type="OMA" id="FMWTAVA"/>
<evidence type="ECO:0000256" key="1">
    <source>
        <dbReference type="SAM" id="MobiDB-lite"/>
    </source>
</evidence>
<dbReference type="KEGG" id="ptrr:6345599"/>
<proteinExistence type="predicted"/>
<keyword evidence="2" id="KW-0812">Transmembrane</keyword>
<dbReference type="PANTHER" id="PTHR36414:SF1">
    <property type="entry name" value="PROTEIN SUR7"/>
    <property type="match status" value="1"/>
</dbReference>
<protein>
    <submittedName>
        <fullName evidence="3">SUR7 multi-domain protein</fullName>
    </submittedName>
</protein>
<feature type="transmembrane region" description="Helical" evidence="2">
    <location>
        <begin position="145"/>
        <end position="170"/>
    </location>
</feature>
<dbReference type="GO" id="GO:0032185">
    <property type="term" value="P:septin cytoskeleton organization"/>
    <property type="evidence" value="ECO:0007669"/>
    <property type="project" value="TreeGrafter"/>
</dbReference>
<dbReference type="InterPro" id="IPR009571">
    <property type="entry name" value="SUR7/Rim9-like_fungi"/>
</dbReference>
<dbReference type="AlphaFoldDB" id="A0A2W1GIJ1"/>
<keyword evidence="2" id="KW-1133">Transmembrane helix</keyword>
<keyword evidence="2" id="KW-0472">Membrane</keyword>
<dbReference type="Pfam" id="PF06687">
    <property type="entry name" value="SUR7"/>
    <property type="match status" value="1"/>
</dbReference>
<name>A0A2W1GIJ1_9PLEO</name>
<feature type="transmembrane region" description="Helical" evidence="2">
    <location>
        <begin position="7"/>
        <end position="29"/>
    </location>
</feature>
<dbReference type="OrthoDB" id="5419460at2759"/>
<dbReference type="EMBL" id="NQIK02000010">
    <property type="protein sequence ID" value="KAF7564609.1"/>
    <property type="molecule type" value="Genomic_DNA"/>
</dbReference>
<reference evidence="3" key="1">
    <citation type="journal article" date="2018" name="BMC Genomics">
        <title>Comparative genomics of the wheat fungal pathogen Pyrenophora tritici-repentis reveals chromosomal variations and genome plasticity.</title>
        <authorList>
            <person name="Moolhuijzen P."/>
            <person name="See P.T."/>
            <person name="Hane J.K."/>
            <person name="Shi G."/>
            <person name="Liu Z."/>
            <person name="Oliver R.P."/>
            <person name="Moffat C.S."/>
        </authorList>
    </citation>
    <scope>NUCLEOTIDE SEQUENCE [LARGE SCALE GENOMIC DNA]</scope>
    <source>
        <strain evidence="3">M4</strain>
    </source>
</reference>
<dbReference type="GO" id="GO:0030866">
    <property type="term" value="P:cortical actin cytoskeleton organization"/>
    <property type="evidence" value="ECO:0007669"/>
    <property type="project" value="TreeGrafter"/>
</dbReference>
<organism evidence="3 4">
    <name type="scientific">Pyrenophora tritici-repentis</name>
    <dbReference type="NCBI Taxonomy" id="45151"/>
    <lineage>
        <taxon>Eukaryota</taxon>
        <taxon>Fungi</taxon>
        <taxon>Dikarya</taxon>
        <taxon>Ascomycota</taxon>
        <taxon>Pezizomycotina</taxon>
        <taxon>Dothideomycetes</taxon>
        <taxon>Pleosporomycetidae</taxon>
        <taxon>Pleosporales</taxon>
        <taxon>Pleosporineae</taxon>
        <taxon>Pleosporaceae</taxon>
        <taxon>Pyrenophora</taxon>
    </lineage>
</organism>
<sequence length="251" mass="27354">MAGPARPFLAFGSLILVAAGILLQFLNILTGGVNDSPLDKFYFLQASTNGIPNARNPTRWTFFAICGADPSSGRNANCGAPVPALPFDPPRNFGSQQNIPEQFIGTYQYYYLSRFMFAFYLIALFFAAVALVSGLLALCSRLGGYLSSLMTSIALFFQTLAAALMTAWVIKGRDAFRSAGFEASIGRYLMGFTWAAVACFFLATIMFCLGGRLGNDSSSGMRRSRSAKSNRNRGSFLETDSQRRVKSEYSV</sequence>
<dbReference type="GO" id="GO:0005938">
    <property type="term" value="C:cell cortex"/>
    <property type="evidence" value="ECO:0007669"/>
    <property type="project" value="TreeGrafter"/>
</dbReference>
<dbReference type="PANTHER" id="PTHR36414">
    <property type="entry name" value="PROTEIN SUR7"/>
    <property type="match status" value="1"/>
</dbReference>